<dbReference type="STRING" id="765257.A0A0C9YKJ3"/>
<proteinExistence type="predicted"/>
<name>A0A0C9YKJ3_9AGAM</name>
<dbReference type="HOGENOM" id="CLU_041577_0_0_1"/>
<feature type="region of interest" description="Disordered" evidence="1">
    <location>
        <begin position="40"/>
        <end position="64"/>
    </location>
</feature>
<evidence type="ECO:0000313" key="3">
    <source>
        <dbReference type="Proteomes" id="UP000054018"/>
    </source>
</evidence>
<dbReference type="Proteomes" id="UP000054018">
    <property type="component" value="Unassembled WGS sequence"/>
</dbReference>
<feature type="compositionally biased region" description="Low complexity" evidence="1">
    <location>
        <begin position="42"/>
        <end position="54"/>
    </location>
</feature>
<feature type="region of interest" description="Disordered" evidence="1">
    <location>
        <begin position="1"/>
        <end position="24"/>
    </location>
</feature>
<feature type="compositionally biased region" description="Polar residues" evidence="1">
    <location>
        <begin position="106"/>
        <end position="131"/>
    </location>
</feature>
<feature type="region of interest" description="Disordered" evidence="1">
    <location>
        <begin position="101"/>
        <end position="336"/>
    </location>
</feature>
<dbReference type="AlphaFoldDB" id="A0A0C9YKJ3"/>
<reference evidence="3" key="2">
    <citation type="submission" date="2015-01" db="EMBL/GenBank/DDBJ databases">
        <title>Evolutionary Origins and Diversification of the Mycorrhizal Mutualists.</title>
        <authorList>
            <consortium name="DOE Joint Genome Institute"/>
            <consortium name="Mycorrhizal Genomics Consortium"/>
            <person name="Kohler A."/>
            <person name="Kuo A."/>
            <person name="Nagy L.G."/>
            <person name="Floudas D."/>
            <person name="Copeland A."/>
            <person name="Barry K.W."/>
            <person name="Cichocki N."/>
            <person name="Veneault-Fourrey C."/>
            <person name="LaButti K."/>
            <person name="Lindquist E.A."/>
            <person name="Lipzen A."/>
            <person name="Lundell T."/>
            <person name="Morin E."/>
            <person name="Murat C."/>
            <person name="Riley R."/>
            <person name="Ohm R."/>
            <person name="Sun H."/>
            <person name="Tunlid A."/>
            <person name="Henrissat B."/>
            <person name="Grigoriev I.V."/>
            <person name="Hibbett D.S."/>
            <person name="Martin F."/>
        </authorList>
    </citation>
    <scope>NUCLEOTIDE SEQUENCE [LARGE SCALE GENOMIC DNA]</scope>
    <source>
        <strain evidence="3">441</strain>
    </source>
</reference>
<protein>
    <submittedName>
        <fullName evidence="2">Uncharacterized protein</fullName>
    </submittedName>
</protein>
<gene>
    <name evidence="2" type="ORF">PISMIDRAFT_352531</name>
</gene>
<dbReference type="OrthoDB" id="3237291at2759"/>
<evidence type="ECO:0000313" key="2">
    <source>
        <dbReference type="EMBL" id="KIK14369.1"/>
    </source>
</evidence>
<sequence length="384" mass="41233">MAAGSEGQDKACPPSPDFKPKVAPLEKRTTFKAVVHRKVTEPPAATAPTASLAAPPTPPVPRVRRSAVTNVTPSLSNQAPGELTILLEEAALLELKLTRGDASESLDPSSLKTPTSATFQSDPRSESATTLTERKPVPPLPDNDFFPRLSLSIPAIREPTLESEIPEIPEEDETSDGKSLASTTFSQRSPSHRKYLSSFRRLTNRRSATNMPGAYPRDSISLSSEDSAPVATPPDTGNGRNGGFGIAWPSVSPKKGPGRASSFTEKLFNRSRTRSNVSNASVAETDRSSLYETPQRSLNIPSPEVSPPGRRSVHDAGPRPTTWASRDSCSELSPTSTSSFFDKDIFDAFPSVPQTIPPAPRPFFDASDVGIGRASTLPVKTRKY</sequence>
<feature type="compositionally biased region" description="Polar residues" evidence="1">
    <location>
        <begin position="180"/>
        <end position="189"/>
    </location>
</feature>
<feature type="compositionally biased region" description="Polar residues" evidence="1">
    <location>
        <begin position="274"/>
        <end position="283"/>
    </location>
</feature>
<dbReference type="EMBL" id="KN833941">
    <property type="protein sequence ID" value="KIK14369.1"/>
    <property type="molecule type" value="Genomic_DNA"/>
</dbReference>
<feature type="compositionally biased region" description="Polar residues" evidence="1">
    <location>
        <begin position="290"/>
        <end position="300"/>
    </location>
</feature>
<organism evidence="2 3">
    <name type="scientific">Pisolithus microcarpus 441</name>
    <dbReference type="NCBI Taxonomy" id="765257"/>
    <lineage>
        <taxon>Eukaryota</taxon>
        <taxon>Fungi</taxon>
        <taxon>Dikarya</taxon>
        <taxon>Basidiomycota</taxon>
        <taxon>Agaricomycotina</taxon>
        <taxon>Agaricomycetes</taxon>
        <taxon>Agaricomycetidae</taxon>
        <taxon>Boletales</taxon>
        <taxon>Sclerodermatineae</taxon>
        <taxon>Pisolithaceae</taxon>
        <taxon>Pisolithus</taxon>
    </lineage>
</organism>
<keyword evidence="3" id="KW-1185">Reference proteome</keyword>
<accession>A0A0C9YKJ3</accession>
<feature type="compositionally biased region" description="Acidic residues" evidence="1">
    <location>
        <begin position="164"/>
        <end position="174"/>
    </location>
</feature>
<evidence type="ECO:0000256" key="1">
    <source>
        <dbReference type="SAM" id="MobiDB-lite"/>
    </source>
</evidence>
<reference evidence="2 3" key="1">
    <citation type="submission" date="2014-04" db="EMBL/GenBank/DDBJ databases">
        <authorList>
            <consortium name="DOE Joint Genome Institute"/>
            <person name="Kuo A."/>
            <person name="Kohler A."/>
            <person name="Costa M.D."/>
            <person name="Nagy L.G."/>
            <person name="Floudas D."/>
            <person name="Copeland A."/>
            <person name="Barry K.W."/>
            <person name="Cichocki N."/>
            <person name="Veneault-Fourrey C."/>
            <person name="LaButti K."/>
            <person name="Lindquist E.A."/>
            <person name="Lipzen A."/>
            <person name="Lundell T."/>
            <person name="Morin E."/>
            <person name="Murat C."/>
            <person name="Sun H."/>
            <person name="Tunlid A."/>
            <person name="Henrissat B."/>
            <person name="Grigoriev I.V."/>
            <person name="Hibbett D.S."/>
            <person name="Martin F."/>
            <person name="Nordberg H.P."/>
            <person name="Cantor M.N."/>
            <person name="Hua S.X."/>
        </authorList>
    </citation>
    <scope>NUCLEOTIDE SEQUENCE [LARGE SCALE GENOMIC DNA]</scope>
    <source>
        <strain evidence="2 3">441</strain>
    </source>
</reference>